<evidence type="ECO:0000256" key="1">
    <source>
        <dbReference type="SAM" id="MobiDB-lite"/>
    </source>
</evidence>
<evidence type="ECO:0000313" key="4">
    <source>
        <dbReference type="Proteomes" id="UP001165080"/>
    </source>
</evidence>
<feature type="compositionally biased region" description="Low complexity" evidence="1">
    <location>
        <begin position="402"/>
        <end position="416"/>
    </location>
</feature>
<reference evidence="3 4" key="1">
    <citation type="journal article" date="2023" name="Commun. Biol.">
        <title>Reorganization of the ancestral sex-determining regions during the evolution of trioecy in Pleodorina starrii.</title>
        <authorList>
            <person name="Takahashi K."/>
            <person name="Suzuki S."/>
            <person name="Kawai-Toyooka H."/>
            <person name="Yamamoto K."/>
            <person name="Hamaji T."/>
            <person name="Ootsuki R."/>
            <person name="Yamaguchi H."/>
            <person name="Kawachi M."/>
            <person name="Higashiyama T."/>
            <person name="Nozaki H."/>
        </authorList>
    </citation>
    <scope>NUCLEOTIDE SEQUENCE [LARGE SCALE GENOMIC DNA]</scope>
    <source>
        <strain evidence="3 4">NIES-4479</strain>
    </source>
</reference>
<keyword evidence="2" id="KW-0472">Membrane</keyword>
<proteinExistence type="predicted"/>
<feature type="transmembrane region" description="Helical" evidence="2">
    <location>
        <begin position="53"/>
        <end position="79"/>
    </location>
</feature>
<name>A0A9W6BUB2_9CHLO</name>
<keyword evidence="2" id="KW-1133">Transmembrane helix</keyword>
<keyword evidence="2" id="KW-0812">Transmembrane</keyword>
<gene>
    <name evidence="3" type="primary">PLEST005229</name>
    <name evidence="3" type="ORF">PLESTB_001379100</name>
</gene>
<feature type="region of interest" description="Disordered" evidence="1">
    <location>
        <begin position="90"/>
        <end position="203"/>
    </location>
</feature>
<evidence type="ECO:0000313" key="3">
    <source>
        <dbReference type="EMBL" id="GLC58601.1"/>
    </source>
</evidence>
<comment type="caution">
    <text evidence="3">The sequence shown here is derived from an EMBL/GenBank/DDBJ whole genome shotgun (WGS) entry which is preliminary data.</text>
</comment>
<sequence length="496" mass="49765">MARTRRHAQYLQTLLRRLLDAGFQGLIREVLGLPFALSRPVARLAAVLRIPPALLWAALTALLGSAILAVSWILTAFILTLTRPPDYSKPDANGARASEEDGVVADGSGTAPDHSPAAHEGIGPRSGGKEGGEASPVSSWPLGDEDDTDDDGGGSNDDDDGDGGGGRSGGIGRRGPLPPGRGKRTETGPAAVYSTRKSAWARPAPTGLAASSAAAGLPVGPPYLIEQHAAEVRRLVGRAAAVIPATAFEAARSCDAVFGLRLDAGGYRRLLLAQRDGAVATAEALAEAAEAGAGTLPQEGTAALGRLALHAHLARYLYGMHGGGPAPAAAEESREAGPGAGAATAAGAAAGSVAAAAGAEAAAAEAVLVDTAAFVRPAVLAALARRLRLELLMTQPPEQPRSSSGTAAADAAAGGSRQNNPRMRALHHAATAAAGNAAPARAGGAAPPPPSPSALAAAMLRLVWEAHVADPGRAWFAVCVLAGLARELRLVSAPEA</sequence>
<dbReference type="EMBL" id="BRXU01000023">
    <property type="protein sequence ID" value="GLC58601.1"/>
    <property type="molecule type" value="Genomic_DNA"/>
</dbReference>
<feature type="region of interest" description="Disordered" evidence="1">
    <location>
        <begin position="394"/>
        <end position="451"/>
    </location>
</feature>
<feature type="compositionally biased region" description="Gly residues" evidence="1">
    <location>
        <begin position="163"/>
        <end position="173"/>
    </location>
</feature>
<accession>A0A9W6BUB2</accession>
<dbReference type="Proteomes" id="UP001165080">
    <property type="component" value="Unassembled WGS sequence"/>
</dbReference>
<feature type="compositionally biased region" description="Low complexity" evidence="1">
    <location>
        <begin position="428"/>
        <end position="445"/>
    </location>
</feature>
<feature type="compositionally biased region" description="Acidic residues" evidence="1">
    <location>
        <begin position="143"/>
        <end position="162"/>
    </location>
</feature>
<organism evidence="3 4">
    <name type="scientific">Pleodorina starrii</name>
    <dbReference type="NCBI Taxonomy" id="330485"/>
    <lineage>
        <taxon>Eukaryota</taxon>
        <taxon>Viridiplantae</taxon>
        <taxon>Chlorophyta</taxon>
        <taxon>core chlorophytes</taxon>
        <taxon>Chlorophyceae</taxon>
        <taxon>CS clade</taxon>
        <taxon>Chlamydomonadales</taxon>
        <taxon>Volvocaceae</taxon>
        <taxon>Pleodorina</taxon>
    </lineage>
</organism>
<dbReference type="AlphaFoldDB" id="A0A9W6BUB2"/>
<protein>
    <submittedName>
        <fullName evidence="3">Uncharacterized protein</fullName>
    </submittedName>
</protein>
<evidence type="ECO:0000256" key="2">
    <source>
        <dbReference type="SAM" id="Phobius"/>
    </source>
</evidence>
<keyword evidence="4" id="KW-1185">Reference proteome</keyword>